<evidence type="ECO:0000313" key="3">
    <source>
        <dbReference type="EMBL" id="KAF3537093.1"/>
    </source>
</evidence>
<dbReference type="InterPro" id="IPR013083">
    <property type="entry name" value="Znf_RING/FYVE/PHD"/>
</dbReference>
<evidence type="ECO:0000256" key="1">
    <source>
        <dbReference type="PROSITE-ProRule" id="PRU00175"/>
    </source>
</evidence>
<organism evidence="3 4">
    <name type="scientific">Brassica cretica</name>
    <name type="common">Mustard</name>
    <dbReference type="NCBI Taxonomy" id="69181"/>
    <lineage>
        <taxon>Eukaryota</taxon>
        <taxon>Viridiplantae</taxon>
        <taxon>Streptophyta</taxon>
        <taxon>Embryophyta</taxon>
        <taxon>Tracheophyta</taxon>
        <taxon>Spermatophyta</taxon>
        <taxon>Magnoliopsida</taxon>
        <taxon>eudicotyledons</taxon>
        <taxon>Gunneridae</taxon>
        <taxon>Pentapetalae</taxon>
        <taxon>rosids</taxon>
        <taxon>malvids</taxon>
        <taxon>Brassicales</taxon>
        <taxon>Brassicaceae</taxon>
        <taxon>Brassiceae</taxon>
        <taxon>Brassica</taxon>
    </lineage>
</organism>
<keyword evidence="1" id="KW-0862">Zinc</keyword>
<dbReference type="Pfam" id="PF13920">
    <property type="entry name" value="zf-C3HC4_3"/>
    <property type="match status" value="1"/>
</dbReference>
<reference evidence="3" key="1">
    <citation type="submission" date="2019-12" db="EMBL/GenBank/DDBJ databases">
        <title>Genome sequencing and annotation of Brassica cretica.</title>
        <authorList>
            <person name="Studholme D.J."/>
            <person name="Sarris P."/>
        </authorList>
    </citation>
    <scope>NUCLEOTIDE SEQUENCE</scope>
    <source>
        <strain evidence="3">PFS-109/04</strain>
        <tissue evidence="3">Leaf</tissue>
    </source>
</reference>
<accession>A0A8S9QB44</accession>
<feature type="domain" description="RING-type" evidence="2">
    <location>
        <begin position="238"/>
        <end position="273"/>
    </location>
</feature>
<dbReference type="Gene3D" id="3.30.40.10">
    <property type="entry name" value="Zinc/RING finger domain, C3HC4 (zinc finger)"/>
    <property type="match status" value="1"/>
</dbReference>
<proteinExistence type="predicted"/>
<dbReference type="EMBL" id="QGKX02001290">
    <property type="protein sequence ID" value="KAF3537093.1"/>
    <property type="molecule type" value="Genomic_DNA"/>
</dbReference>
<gene>
    <name evidence="3" type="ORF">F2Q69_00020225</name>
</gene>
<dbReference type="PROSITE" id="PS50089">
    <property type="entry name" value="ZF_RING_2"/>
    <property type="match status" value="1"/>
</dbReference>
<keyword evidence="1" id="KW-0479">Metal-binding</keyword>
<dbReference type="Proteomes" id="UP000712600">
    <property type="component" value="Unassembled WGS sequence"/>
</dbReference>
<dbReference type="SUPFAM" id="SSF57850">
    <property type="entry name" value="RING/U-box"/>
    <property type="match status" value="1"/>
</dbReference>
<dbReference type="AlphaFoldDB" id="A0A8S9QB44"/>
<dbReference type="InterPro" id="IPR001841">
    <property type="entry name" value="Znf_RING"/>
</dbReference>
<sequence length="285" mass="31950">MNNLLSSQSTAYQSALAFLSQSGGISQSIGLHIYLAHRQWEQDIGTRTATENATSLILGTSASPKNIPIVVLFVPLFLLQGARVLFITYISLVKSILWIYSVGGPYGRSFARSSSSVFLRFFQHGRRFVEKSVLWIYSVGVSCGRYFAASTARIFRGFFQHGVRLLGCWSVDEGSQEEQARLYTGEATGYNTFSPEVVKKMPKSDLVEEVRRLQAALSEQTDISKQEYEKLQDEKILCKVCIVEPIDVVLLPCKHRALCSTCYQKCEICPICRSLIEEGMHVYDA</sequence>
<keyword evidence="1" id="KW-0863">Zinc-finger</keyword>
<protein>
    <recommendedName>
        <fullName evidence="2">RING-type domain-containing protein</fullName>
    </recommendedName>
</protein>
<comment type="caution">
    <text evidence="3">The sequence shown here is derived from an EMBL/GenBank/DDBJ whole genome shotgun (WGS) entry which is preliminary data.</text>
</comment>
<dbReference type="PANTHER" id="PTHR46859:SF6">
    <property type="entry name" value="TRANSMEMBRANE FRAGILE-X-F-ASSOCIATED PROTEIN"/>
    <property type="match status" value="1"/>
</dbReference>
<evidence type="ECO:0000313" key="4">
    <source>
        <dbReference type="Proteomes" id="UP000712600"/>
    </source>
</evidence>
<evidence type="ECO:0000259" key="2">
    <source>
        <dbReference type="PROSITE" id="PS50089"/>
    </source>
</evidence>
<name>A0A8S9QB44_BRACR</name>
<dbReference type="PANTHER" id="PTHR46859">
    <property type="entry name" value="TRANSMEMBRANE FRAGILE-X-F-ASSOCIATED PROTEIN"/>
    <property type="match status" value="1"/>
</dbReference>
<dbReference type="GO" id="GO:0008270">
    <property type="term" value="F:zinc ion binding"/>
    <property type="evidence" value="ECO:0007669"/>
    <property type="project" value="UniProtKB-KW"/>
</dbReference>